<dbReference type="AlphaFoldDB" id="A0A4Y5YGV2"/>
<sequence>MRKFVNVNKNRQQALSKKFPDIENLGCDDQTEKYEFVAITVFDHWLTRDEAEKSFGSQISKEDQEKRNSSFMRFRELLFNETEVLTYRCKGKGRNEFVSFKAFTSINAGLEYTYPTISNVGFHKAGGPHGRFFQVVLPSIDAVYLENYDDTNLLYYKNKSTLEVIEKLTEACGLFCLK</sequence>
<gene>
    <name evidence="1" type="ORF">FH971_13460</name>
</gene>
<protein>
    <submittedName>
        <fullName evidence="1">Uncharacterized protein</fullName>
    </submittedName>
</protein>
<organism evidence="1 2">
    <name type="scientific">Shewanella polaris</name>
    <dbReference type="NCBI Taxonomy" id="2588449"/>
    <lineage>
        <taxon>Bacteria</taxon>
        <taxon>Pseudomonadati</taxon>
        <taxon>Pseudomonadota</taxon>
        <taxon>Gammaproteobacteria</taxon>
        <taxon>Alteromonadales</taxon>
        <taxon>Shewanellaceae</taxon>
        <taxon>Shewanella</taxon>
    </lineage>
</organism>
<keyword evidence="2" id="KW-1185">Reference proteome</keyword>
<dbReference type="EMBL" id="CP041036">
    <property type="protein sequence ID" value="QDE31877.1"/>
    <property type="molecule type" value="Genomic_DNA"/>
</dbReference>
<evidence type="ECO:0000313" key="2">
    <source>
        <dbReference type="Proteomes" id="UP000319809"/>
    </source>
</evidence>
<dbReference type="KEGG" id="spol:FH971_13460"/>
<dbReference type="Proteomes" id="UP000319809">
    <property type="component" value="Chromosome"/>
</dbReference>
<accession>A0A4Y5YGV2</accession>
<reference evidence="1 2" key="1">
    <citation type="submission" date="2019-06" db="EMBL/GenBank/DDBJ databases">
        <title>The genome of Shewanella sp. SM1901.</title>
        <authorList>
            <person name="Cha Q."/>
        </authorList>
    </citation>
    <scope>NUCLEOTIDE SEQUENCE [LARGE SCALE GENOMIC DNA]</scope>
    <source>
        <strain evidence="1 2">SM1901</strain>
    </source>
</reference>
<evidence type="ECO:0000313" key="1">
    <source>
        <dbReference type="EMBL" id="QDE31877.1"/>
    </source>
</evidence>
<name>A0A4Y5YGV2_9GAMM</name>
<proteinExistence type="predicted"/>
<dbReference type="RefSeq" id="WP_140234637.1">
    <property type="nucleotide sequence ID" value="NZ_CP041036.1"/>
</dbReference>